<name>A0ABR3KQH1_TRISP</name>
<sequence length="95" mass="10086">MISGLTDLVIDPLEIFTRAARASKTKAYSGQPVHFLNVRLQADSSGIQQVVQGNVPKPCGSVENDSELNLSGAPLLIHSMMRQVPDRDSASVGPG</sequence>
<reference evidence="1 2" key="1">
    <citation type="submission" date="2024-07" db="EMBL/GenBank/DDBJ databases">
        <title>Enhanced genomic and transcriptomic resources for Trichinella pseudospiralis and T. spiralis underpin the discovery of pronounced molecular differences between stages and species.</title>
        <authorList>
            <person name="Pasi K.K."/>
            <person name="La Rosa G."/>
            <person name="Gomez-Morales M.A."/>
            <person name="Tosini F."/>
            <person name="Sumanam S."/>
            <person name="Young N.D."/>
            <person name="Chang B.C."/>
            <person name="Robin G.B."/>
        </authorList>
    </citation>
    <scope>NUCLEOTIDE SEQUENCE [LARGE SCALE GENOMIC DNA]</scope>
    <source>
        <strain evidence="1">ISS534</strain>
    </source>
</reference>
<evidence type="ECO:0000313" key="2">
    <source>
        <dbReference type="Proteomes" id="UP001558632"/>
    </source>
</evidence>
<organism evidence="1 2">
    <name type="scientific">Trichinella spiralis</name>
    <name type="common">Trichina worm</name>
    <dbReference type="NCBI Taxonomy" id="6334"/>
    <lineage>
        <taxon>Eukaryota</taxon>
        <taxon>Metazoa</taxon>
        <taxon>Ecdysozoa</taxon>
        <taxon>Nematoda</taxon>
        <taxon>Enoplea</taxon>
        <taxon>Dorylaimia</taxon>
        <taxon>Trichinellida</taxon>
        <taxon>Trichinellidae</taxon>
        <taxon>Trichinella</taxon>
    </lineage>
</organism>
<accession>A0ABR3KQH1</accession>
<keyword evidence="2" id="KW-1185">Reference proteome</keyword>
<protein>
    <submittedName>
        <fullName evidence="1">Aggrecan core protein</fullName>
    </submittedName>
</protein>
<dbReference type="Proteomes" id="UP001558632">
    <property type="component" value="Unassembled WGS sequence"/>
</dbReference>
<dbReference type="EMBL" id="JBEUSY010000222">
    <property type="protein sequence ID" value="KAL1242146.1"/>
    <property type="molecule type" value="Genomic_DNA"/>
</dbReference>
<proteinExistence type="predicted"/>
<gene>
    <name evidence="1" type="ORF">TSPI_10990</name>
</gene>
<comment type="caution">
    <text evidence="1">The sequence shown here is derived from an EMBL/GenBank/DDBJ whole genome shotgun (WGS) entry which is preliminary data.</text>
</comment>
<evidence type="ECO:0000313" key="1">
    <source>
        <dbReference type="EMBL" id="KAL1242146.1"/>
    </source>
</evidence>